<feature type="compositionally biased region" description="Basic and acidic residues" evidence="3">
    <location>
        <begin position="11"/>
        <end position="20"/>
    </location>
</feature>
<name>A0ABT6MSX8_9GAMM</name>
<evidence type="ECO:0000256" key="2">
    <source>
        <dbReference type="ARBA" id="ARBA00022801"/>
    </source>
</evidence>
<evidence type="ECO:0000313" key="5">
    <source>
        <dbReference type="EMBL" id="MDH7453705.1"/>
    </source>
</evidence>
<dbReference type="InterPro" id="IPR014905">
    <property type="entry name" value="HIRAN"/>
</dbReference>
<accession>A0ABT6MSX8</accession>
<sequence>MSRTFLVGVRGESHNNDDGASRQDIIRRMRVNEPVQLKADPTNPHDRWAVKVLTQSGEQIGWLPSDARDADALLKGEPIEAAVHAVRGGTTWIKRLLGKKSVGVVLRITKGDPDWDRRAQLEARAEKIDERVAAALKIEKSGDSEAAVLAFTQAISEVRSFTTTDPYASAHRRLHAPIDRLSLLLERRKAYADALAVIQEWRTTFDPIQPSKSIVDSLDKRAKRLQAKLK</sequence>
<keyword evidence="1" id="KW-0479">Metal-binding</keyword>
<evidence type="ECO:0000256" key="3">
    <source>
        <dbReference type="SAM" id="MobiDB-lite"/>
    </source>
</evidence>
<feature type="domain" description="HIRAN" evidence="4">
    <location>
        <begin position="24"/>
        <end position="74"/>
    </location>
</feature>
<keyword evidence="6" id="KW-1185">Reference proteome</keyword>
<evidence type="ECO:0000313" key="6">
    <source>
        <dbReference type="Proteomes" id="UP001160550"/>
    </source>
</evidence>
<proteinExistence type="predicted"/>
<protein>
    <submittedName>
        <fullName evidence="5">HIRAN domain-containing protein</fullName>
    </submittedName>
</protein>
<dbReference type="Gene3D" id="3.30.70.2330">
    <property type="match status" value="1"/>
</dbReference>
<organism evidence="5 6">
    <name type="scientific">Luteimonas composti</name>
    <dbReference type="NCBI Taxonomy" id="398257"/>
    <lineage>
        <taxon>Bacteria</taxon>
        <taxon>Pseudomonadati</taxon>
        <taxon>Pseudomonadota</taxon>
        <taxon>Gammaproteobacteria</taxon>
        <taxon>Lysobacterales</taxon>
        <taxon>Lysobacteraceae</taxon>
        <taxon>Luteimonas</taxon>
    </lineage>
</organism>
<dbReference type="Pfam" id="PF08797">
    <property type="entry name" value="HIRAN"/>
    <property type="match status" value="1"/>
</dbReference>
<keyword evidence="2" id="KW-0378">Hydrolase</keyword>
<dbReference type="RefSeq" id="WP_280942926.1">
    <property type="nucleotide sequence ID" value="NZ_JARYGX010000022.1"/>
</dbReference>
<dbReference type="Proteomes" id="UP001160550">
    <property type="component" value="Unassembled WGS sequence"/>
</dbReference>
<feature type="region of interest" description="Disordered" evidence="3">
    <location>
        <begin position="1"/>
        <end position="20"/>
    </location>
</feature>
<reference evidence="5" key="2">
    <citation type="submission" date="2023-04" db="EMBL/GenBank/DDBJ databases">
        <authorList>
            <person name="Sun J.-Q."/>
        </authorList>
    </citation>
    <scope>NUCLEOTIDE SEQUENCE</scope>
    <source>
        <strain evidence="5">CC-YY355</strain>
    </source>
</reference>
<dbReference type="EMBL" id="JARYGX010000022">
    <property type="protein sequence ID" value="MDH7453705.1"/>
    <property type="molecule type" value="Genomic_DNA"/>
</dbReference>
<gene>
    <name evidence="5" type="ORF">QF205_11600</name>
</gene>
<evidence type="ECO:0000256" key="1">
    <source>
        <dbReference type="ARBA" id="ARBA00022723"/>
    </source>
</evidence>
<reference evidence="5" key="1">
    <citation type="journal article" date="2007" name="Int. J. Syst. Evol. Microbiol.">
        <title>Luteimonas composti sp. nov., a moderately thermophilic bacterium isolated from food waste.</title>
        <authorList>
            <person name="Young C.C."/>
            <person name="Kampfer P."/>
            <person name="Chen W.M."/>
            <person name="Yen W.S."/>
            <person name="Arun A.B."/>
            <person name="Lai W.A."/>
            <person name="Shen F.T."/>
            <person name="Rekha P.D."/>
            <person name="Lin K.Y."/>
            <person name="Chou J.H."/>
        </authorList>
    </citation>
    <scope>NUCLEOTIDE SEQUENCE</scope>
    <source>
        <strain evidence="5">CC-YY355</strain>
    </source>
</reference>
<evidence type="ECO:0000259" key="4">
    <source>
        <dbReference type="Pfam" id="PF08797"/>
    </source>
</evidence>
<comment type="caution">
    <text evidence="5">The sequence shown here is derived from an EMBL/GenBank/DDBJ whole genome shotgun (WGS) entry which is preliminary data.</text>
</comment>